<organism evidence="1 2">
    <name type="scientific">Cichorium intybus</name>
    <name type="common">Chicory</name>
    <dbReference type="NCBI Taxonomy" id="13427"/>
    <lineage>
        <taxon>Eukaryota</taxon>
        <taxon>Viridiplantae</taxon>
        <taxon>Streptophyta</taxon>
        <taxon>Embryophyta</taxon>
        <taxon>Tracheophyta</taxon>
        <taxon>Spermatophyta</taxon>
        <taxon>Magnoliopsida</taxon>
        <taxon>eudicotyledons</taxon>
        <taxon>Gunneridae</taxon>
        <taxon>Pentapetalae</taxon>
        <taxon>asterids</taxon>
        <taxon>campanulids</taxon>
        <taxon>Asterales</taxon>
        <taxon>Asteraceae</taxon>
        <taxon>Cichorioideae</taxon>
        <taxon>Cichorieae</taxon>
        <taxon>Cichoriinae</taxon>
        <taxon>Cichorium</taxon>
    </lineage>
</organism>
<accession>A0ACB9EXR5</accession>
<comment type="caution">
    <text evidence="1">The sequence shown here is derived from an EMBL/GenBank/DDBJ whole genome shotgun (WGS) entry which is preliminary data.</text>
</comment>
<gene>
    <name evidence="1" type="ORF">L2E82_13413</name>
</gene>
<protein>
    <submittedName>
        <fullName evidence="1">Uncharacterized protein</fullName>
    </submittedName>
</protein>
<keyword evidence="2" id="KW-1185">Reference proteome</keyword>
<sequence>MFIFFCLQQHRHSHQLSQKCSDFIADSKIVLLGAIESQRHPSLSLLFLEDSKAVPSNPTSRFSATRNPMVDKRNALQVLDKMPQRKNLFFFQKPMESLKIRVFLG</sequence>
<reference evidence="2" key="1">
    <citation type="journal article" date="2022" name="Mol. Ecol. Resour.">
        <title>The genomes of chicory, endive, great burdock and yacon provide insights into Asteraceae palaeo-polyploidization history and plant inulin production.</title>
        <authorList>
            <person name="Fan W."/>
            <person name="Wang S."/>
            <person name="Wang H."/>
            <person name="Wang A."/>
            <person name="Jiang F."/>
            <person name="Liu H."/>
            <person name="Zhao H."/>
            <person name="Xu D."/>
            <person name="Zhang Y."/>
        </authorList>
    </citation>
    <scope>NUCLEOTIDE SEQUENCE [LARGE SCALE GENOMIC DNA]</scope>
    <source>
        <strain evidence="2">cv. Punajuju</strain>
    </source>
</reference>
<proteinExistence type="predicted"/>
<dbReference type="EMBL" id="CM042011">
    <property type="protein sequence ID" value="KAI3763506.1"/>
    <property type="molecule type" value="Genomic_DNA"/>
</dbReference>
<evidence type="ECO:0000313" key="1">
    <source>
        <dbReference type="EMBL" id="KAI3763506.1"/>
    </source>
</evidence>
<reference evidence="1 2" key="2">
    <citation type="journal article" date="2022" name="Mol. Ecol. Resour.">
        <title>The genomes of chicory, endive, great burdock and yacon provide insights into Asteraceae paleo-polyploidization history and plant inulin production.</title>
        <authorList>
            <person name="Fan W."/>
            <person name="Wang S."/>
            <person name="Wang H."/>
            <person name="Wang A."/>
            <person name="Jiang F."/>
            <person name="Liu H."/>
            <person name="Zhao H."/>
            <person name="Xu D."/>
            <person name="Zhang Y."/>
        </authorList>
    </citation>
    <scope>NUCLEOTIDE SEQUENCE [LARGE SCALE GENOMIC DNA]</scope>
    <source>
        <strain evidence="2">cv. Punajuju</strain>
        <tissue evidence="1">Leaves</tissue>
    </source>
</reference>
<name>A0ACB9EXR5_CICIN</name>
<dbReference type="Proteomes" id="UP001055811">
    <property type="component" value="Linkage Group LG03"/>
</dbReference>
<evidence type="ECO:0000313" key="2">
    <source>
        <dbReference type="Proteomes" id="UP001055811"/>
    </source>
</evidence>